<dbReference type="Proteomes" id="UP000664521">
    <property type="component" value="Unassembled WGS sequence"/>
</dbReference>
<keyword evidence="4" id="KW-1185">Reference proteome</keyword>
<dbReference type="Pfam" id="PF25545">
    <property type="entry name" value="DUF7924"/>
    <property type="match status" value="1"/>
</dbReference>
<proteinExistence type="predicted"/>
<sequence>MARETAALPPIENIAPSLPLSPPRKRRRDAEQNEHHAPIDHPSKRRRSLSPCSASQSEIPTKEQAASNLSIPQQSHISHWAKEGTWPHEYFQPHKMSHLLARQKSTASLRRKRSDTSLVTSVTPSDQKPREQKSTPYISAMYETLLESLGNSFMKNSKLGISEASKALCRGLLEKKYDTPKDTIFRYDAFQRACENLQGRNESRVILDIARLLVPSPEALAALGAEDLDILIESVNEGWNCSVPVTPTRPQPDFSVGFRRSMFTDDQFAKLQPLIGDLANLSYLKATYYMYFPFLTCEVKCGSTGLSIADRQNAHSMTLAVRGIVELFRLAKRVDELHREILTFSISHDHESVRLYGHYAIIDGPKTSFHRHPIYKFNIATLDGKEKWTSYNFTIAVYHYSLTLLARIRTVIDELPSDFAAGWDEQSASQVLESSISSLQTGNQISQAGERSSGLSGGALQPITPETSTQTATKKKKSN</sequence>
<feature type="region of interest" description="Disordered" evidence="1">
    <location>
        <begin position="103"/>
        <end position="133"/>
    </location>
</feature>
<feature type="domain" description="DUF7924" evidence="2">
    <location>
        <begin position="190"/>
        <end position="410"/>
    </location>
</feature>
<feature type="compositionally biased region" description="Polar residues" evidence="1">
    <location>
        <begin position="442"/>
        <end position="454"/>
    </location>
</feature>
<feature type="compositionally biased region" description="Polar residues" evidence="1">
    <location>
        <begin position="116"/>
        <end position="126"/>
    </location>
</feature>
<evidence type="ECO:0000259" key="2">
    <source>
        <dbReference type="Pfam" id="PF25545"/>
    </source>
</evidence>
<dbReference type="OrthoDB" id="5132737at2759"/>
<dbReference type="InterPro" id="IPR057684">
    <property type="entry name" value="DUF7924"/>
</dbReference>
<name>A0A8H3FY77_9LECA</name>
<feature type="compositionally biased region" description="Polar residues" evidence="1">
    <location>
        <begin position="50"/>
        <end position="73"/>
    </location>
</feature>
<gene>
    <name evidence="3" type="ORF">HETSPECPRED_008461</name>
</gene>
<dbReference type="EMBL" id="CAJPDS010000065">
    <property type="protein sequence ID" value="CAF9932851.1"/>
    <property type="molecule type" value="Genomic_DNA"/>
</dbReference>
<comment type="caution">
    <text evidence="3">The sequence shown here is derived from an EMBL/GenBank/DDBJ whole genome shotgun (WGS) entry which is preliminary data.</text>
</comment>
<accession>A0A8H3FY77</accession>
<feature type="compositionally biased region" description="Basic and acidic residues" evidence="1">
    <location>
        <begin position="28"/>
        <end position="42"/>
    </location>
</feature>
<evidence type="ECO:0000313" key="3">
    <source>
        <dbReference type="EMBL" id="CAF9932851.1"/>
    </source>
</evidence>
<protein>
    <recommendedName>
        <fullName evidence="2">DUF7924 domain-containing protein</fullName>
    </recommendedName>
</protein>
<dbReference type="PANTHER" id="PTHR42470:SF2">
    <property type="match status" value="1"/>
</dbReference>
<evidence type="ECO:0000313" key="4">
    <source>
        <dbReference type="Proteomes" id="UP000664521"/>
    </source>
</evidence>
<evidence type="ECO:0000256" key="1">
    <source>
        <dbReference type="SAM" id="MobiDB-lite"/>
    </source>
</evidence>
<organism evidence="3 4">
    <name type="scientific">Heterodermia speciosa</name>
    <dbReference type="NCBI Taxonomy" id="116794"/>
    <lineage>
        <taxon>Eukaryota</taxon>
        <taxon>Fungi</taxon>
        <taxon>Dikarya</taxon>
        <taxon>Ascomycota</taxon>
        <taxon>Pezizomycotina</taxon>
        <taxon>Lecanoromycetes</taxon>
        <taxon>OSLEUM clade</taxon>
        <taxon>Lecanoromycetidae</taxon>
        <taxon>Caliciales</taxon>
        <taxon>Physciaceae</taxon>
        <taxon>Heterodermia</taxon>
    </lineage>
</organism>
<feature type="region of interest" description="Disordered" evidence="1">
    <location>
        <begin position="1"/>
        <end position="73"/>
    </location>
</feature>
<dbReference type="AlphaFoldDB" id="A0A8H3FY77"/>
<dbReference type="PANTHER" id="PTHR42470">
    <property type="entry name" value="VAST DOMAIN-CONTAINING PROTEIN"/>
    <property type="match status" value="1"/>
</dbReference>
<feature type="region of interest" description="Disordered" evidence="1">
    <location>
        <begin position="442"/>
        <end position="479"/>
    </location>
</feature>
<reference evidence="3" key="1">
    <citation type="submission" date="2021-03" db="EMBL/GenBank/DDBJ databases">
        <authorList>
            <person name="Tagirdzhanova G."/>
        </authorList>
    </citation>
    <scope>NUCLEOTIDE SEQUENCE</scope>
</reference>